<protein>
    <recommendedName>
        <fullName evidence="4">PD-(D/E)XK endonuclease-like domain-containing protein</fullName>
    </recommendedName>
</protein>
<keyword evidence="2" id="KW-0378">Hydrolase</keyword>
<evidence type="ECO:0000256" key="1">
    <source>
        <dbReference type="ARBA" id="ARBA00022763"/>
    </source>
</evidence>
<dbReference type="Proteomes" id="UP000242141">
    <property type="component" value="Unassembled WGS sequence"/>
</dbReference>
<evidence type="ECO:0000313" key="6">
    <source>
        <dbReference type="Proteomes" id="UP000242141"/>
    </source>
</evidence>
<keyword evidence="1" id="KW-0227">DNA damage</keyword>
<organism evidence="5 6">
    <name type="scientific">Candidatus Hepatoplasma crinochetorum</name>
    <dbReference type="NCBI Taxonomy" id="295596"/>
    <lineage>
        <taxon>Bacteria</taxon>
        <taxon>Bacillati</taxon>
        <taxon>Mycoplasmatota</taxon>
        <taxon>Mollicutes</taxon>
        <taxon>Candidatus Hepatoplasmataceae</taxon>
        <taxon>Candidatus Hepatoplasma</taxon>
    </lineage>
</organism>
<name>A0A0G7ZN94_9MOLU</name>
<reference evidence="6" key="1">
    <citation type="submission" date="2015-05" db="EMBL/GenBank/DDBJ databases">
        <authorList>
            <person name="Collingro A."/>
        </authorList>
    </citation>
    <scope>NUCLEOTIDE SEQUENCE [LARGE SCALE GENOMIC DNA]</scope>
    <source>
        <strain evidence="6">Ps</strain>
    </source>
</reference>
<dbReference type="InterPro" id="IPR011604">
    <property type="entry name" value="PDDEXK-like_dom_sf"/>
</dbReference>
<evidence type="ECO:0000256" key="3">
    <source>
        <dbReference type="ARBA" id="ARBA00023204"/>
    </source>
</evidence>
<dbReference type="GO" id="GO:0004386">
    <property type="term" value="F:helicase activity"/>
    <property type="evidence" value="ECO:0007669"/>
    <property type="project" value="UniProtKB-KW"/>
</dbReference>
<dbReference type="Pfam" id="PF12705">
    <property type="entry name" value="PDDEXK_1"/>
    <property type="match status" value="1"/>
</dbReference>
<dbReference type="Gene3D" id="3.90.320.10">
    <property type="match status" value="1"/>
</dbReference>
<dbReference type="AlphaFoldDB" id="A0A0G7ZN94"/>
<sequence>MKNFRYYYPELSKKIKLKLIKKEKLYQPYKSLNFYYLEQNNEFLHIPSNTNLSEFLNKFNEPYILPLLGEYKLKQIKKEQQFNLDLNNMVNDFGWNWINWNSEKGKRVLYELKLIQDKVKMFTKQTIYSQTLKILGKIKLQESIDYGKKTESDIVNFLENEENIAISTQSTEVLEFIQYLDQKNFVVIGHNLKFYHPDGIFTGEIDFLLINKDTKMIHVCDLKTSSEGNNFDYWRQVGIYQYILKKLNPHLEKNISDELIIININNLKDTLKSEFYTKRITEGKLLEIIEDVLQLKEKYLLSLDFFNKYS</sequence>
<keyword evidence="2" id="KW-0347">Helicase</keyword>
<dbReference type="InterPro" id="IPR038726">
    <property type="entry name" value="PDDEXK_AddAB-type"/>
</dbReference>
<keyword evidence="3" id="KW-0234">DNA repair</keyword>
<keyword evidence="6" id="KW-1185">Reference proteome</keyword>
<dbReference type="GO" id="GO:0006281">
    <property type="term" value="P:DNA repair"/>
    <property type="evidence" value="ECO:0007669"/>
    <property type="project" value="UniProtKB-KW"/>
</dbReference>
<dbReference type="EMBL" id="CWGI01000001">
    <property type="protein sequence ID" value="CRX37126.1"/>
    <property type="molecule type" value="Genomic_DNA"/>
</dbReference>
<proteinExistence type="predicted"/>
<keyword evidence="2" id="KW-0547">Nucleotide-binding</keyword>
<evidence type="ECO:0000259" key="4">
    <source>
        <dbReference type="Pfam" id="PF12705"/>
    </source>
</evidence>
<feature type="domain" description="PD-(D/E)XK endonuclease-like" evidence="4">
    <location>
        <begin position="177"/>
        <end position="268"/>
    </location>
</feature>
<accession>A0A0G7ZN94</accession>
<keyword evidence="2" id="KW-0067">ATP-binding</keyword>
<gene>
    <name evidence="5" type="ORF">HEPPS_03450</name>
</gene>
<evidence type="ECO:0000313" key="5">
    <source>
        <dbReference type="EMBL" id="CRX37126.1"/>
    </source>
</evidence>
<evidence type="ECO:0000256" key="2">
    <source>
        <dbReference type="ARBA" id="ARBA00022806"/>
    </source>
</evidence>